<evidence type="ECO:0000313" key="2">
    <source>
        <dbReference type="Proteomes" id="UP000183287"/>
    </source>
</evidence>
<dbReference type="AlphaFoldDB" id="A0A1I4WJU5"/>
<organism evidence="1 2">
    <name type="scientific">Nitrosomonas communis</name>
    <dbReference type="NCBI Taxonomy" id="44574"/>
    <lineage>
        <taxon>Bacteria</taxon>
        <taxon>Pseudomonadati</taxon>
        <taxon>Pseudomonadota</taxon>
        <taxon>Betaproteobacteria</taxon>
        <taxon>Nitrosomonadales</taxon>
        <taxon>Nitrosomonadaceae</taxon>
        <taxon>Nitrosomonas</taxon>
    </lineage>
</organism>
<dbReference type="Proteomes" id="UP000183287">
    <property type="component" value="Unassembled WGS sequence"/>
</dbReference>
<sequence length="58" mass="6258">MNDKAISFAYIAAIIGGAVLWQATAASSGKIEAWDAPSFGLLRIPFDYIVRMARLLVS</sequence>
<proteinExistence type="predicted"/>
<dbReference type="EMBL" id="FOUB01000112">
    <property type="protein sequence ID" value="SFN13978.1"/>
    <property type="molecule type" value="Genomic_DNA"/>
</dbReference>
<name>A0A1I4WJU5_9PROT</name>
<accession>A0A1I4WJU5</accession>
<gene>
    <name evidence="1" type="ORF">SAMN05421863_11124</name>
</gene>
<keyword evidence="2" id="KW-1185">Reference proteome</keyword>
<protein>
    <submittedName>
        <fullName evidence="1">Uncharacterized protein</fullName>
    </submittedName>
</protein>
<dbReference type="RefSeq" id="WP_218152183.1">
    <property type="nucleotide sequence ID" value="NZ_FOUB01000112.1"/>
</dbReference>
<evidence type="ECO:0000313" key="1">
    <source>
        <dbReference type="EMBL" id="SFN13978.1"/>
    </source>
</evidence>
<reference evidence="2" key="1">
    <citation type="submission" date="2016-10" db="EMBL/GenBank/DDBJ databases">
        <authorList>
            <person name="Varghese N."/>
            <person name="Submissions S."/>
        </authorList>
    </citation>
    <scope>NUCLEOTIDE SEQUENCE [LARGE SCALE GENOMIC DNA]</scope>
    <source>
        <strain evidence="2">Nm44</strain>
    </source>
</reference>